<keyword evidence="3" id="KW-1185">Reference proteome</keyword>
<accession>A0A9P6DBF9</accession>
<dbReference type="EMBL" id="MU154669">
    <property type="protein sequence ID" value="KAF9489505.1"/>
    <property type="molecule type" value="Genomic_DNA"/>
</dbReference>
<evidence type="ECO:0000313" key="3">
    <source>
        <dbReference type="Proteomes" id="UP000807025"/>
    </source>
</evidence>
<feature type="compositionally biased region" description="Polar residues" evidence="1">
    <location>
        <begin position="337"/>
        <end position="353"/>
    </location>
</feature>
<proteinExistence type="predicted"/>
<sequence>MDVAIQEEKEKSGGNESVGVEKKSVRFADNDDEVFIIEPRAERHGETVATEVLTQRQSYSNSNSQFTPHLEPSRAMKRFQTVEKLLEMLDEQMKAFLRARNMWVEWRVWMKEGKWASPDADSDITMEEQRKSPTSKEESGFRTQEINGVARLIMDANEVEKPDPDNSGKQANNDWDTSRCYASIRAMGVQSPTTPAFTTTAVNPLPNDPPLLNDSDGPSDDILPSMLKPLSPSPSPLLVPTGPPLPTVLTDTPSPTVHCPNPNPPHTYTLASAFNFDGAFSVIVPFCDANIKHGLKTAGVCARIWGVKEMVENVVGIKFKDGTIAAKGRNGEENRDQGSSLMSTNDSSMNATSIPPIGPTYALTDTSRPRILPHSTADSSRKNSTKPSMHITPPSNLNPRPLCINATQPDTPPELKPNQHSFAHCPPERTLNINTHVLRVILTVTILDDPSHPRPEFAPVNSYPSPSSDPAHPFVCIAIQSPSEIPCVQKSPVPRIAVEDSLPTYLNEFQSLEWMWMWSSLFKQSRQHVCSYVIGCMHISDCSPQYLHHNSYHLFPAGIQIHAKSASSEQSAHPHRVAVCLKVGGVTRGQNEAWTSGTLDWKSRPPVALYANDDALVVASPGCCDIAQTPAGEILASATGSTSWACSASTSQAMRSVMSSSPASLVALTLNHTNEELPVLHRRTAPMWPNAKVRVQHDPHDAYDLITLFVLDDEFPWTAEESSIRW</sequence>
<dbReference type="OrthoDB" id="3107628at2759"/>
<reference evidence="2" key="1">
    <citation type="submission" date="2020-11" db="EMBL/GenBank/DDBJ databases">
        <authorList>
            <consortium name="DOE Joint Genome Institute"/>
            <person name="Ahrendt S."/>
            <person name="Riley R."/>
            <person name="Andreopoulos W."/>
            <person name="Labutti K."/>
            <person name="Pangilinan J."/>
            <person name="Ruiz-Duenas F.J."/>
            <person name="Barrasa J.M."/>
            <person name="Sanchez-Garcia M."/>
            <person name="Camarero S."/>
            <person name="Miyauchi S."/>
            <person name="Serrano A."/>
            <person name="Linde D."/>
            <person name="Babiker R."/>
            <person name="Drula E."/>
            <person name="Ayuso-Fernandez I."/>
            <person name="Pacheco R."/>
            <person name="Padilla G."/>
            <person name="Ferreira P."/>
            <person name="Barriuso J."/>
            <person name="Kellner H."/>
            <person name="Castanera R."/>
            <person name="Alfaro M."/>
            <person name="Ramirez L."/>
            <person name="Pisabarro A.G."/>
            <person name="Kuo A."/>
            <person name="Tritt A."/>
            <person name="Lipzen A."/>
            <person name="He G."/>
            <person name="Yan M."/>
            <person name="Ng V."/>
            <person name="Cullen D."/>
            <person name="Martin F."/>
            <person name="Rosso M.-N."/>
            <person name="Henrissat B."/>
            <person name="Hibbett D."/>
            <person name="Martinez A.T."/>
            <person name="Grigoriev I.V."/>
        </authorList>
    </citation>
    <scope>NUCLEOTIDE SEQUENCE</scope>
    <source>
        <strain evidence="2">ATCC 90797</strain>
    </source>
</reference>
<feature type="compositionally biased region" description="Low complexity" evidence="1">
    <location>
        <begin position="210"/>
        <end position="230"/>
    </location>
</feature>
<feature type="compositionally biased region" description="Basic and acidic residues" evidence="1">
    <location>
        <begin position="127"/>
        <end position="140"/>
    </location>
</feature>
<dbReference type="AlphaFoldDB" id="A0A9P6DBF9"/>
<feature type="region of interest" description="Disordered" evidence="1">
    <location>
        <begin position="117"/>
        <end position="141"/>
    </location>
</feature>
<evidence type="ECO:0000256" key="1">
    <source>
        <dbReference type="SAM" id="MobiDB-lite"/>
    </source>
</evidence>
<organism evidence="2 3">
    <name type="scientific">Pleurotus eryngii</name>
    <name type="common">Boletus of the steppes</name>
    <dbReference type="NCBI Taxonomy" id="5323"/>
    <lineage>
        <taxon>Eukaryota</taxon>
        <taxon>Fungi</taxon>
        <taxon>Dikarya</taxon>
        <taxon>Basidiomycota</taxon>
        <taxon>Agaricomycotina</taxon>
        <taxon>Agaricomycetes</taxon>
        <taxon>Agaricomycetidae</taxon>
        <taxon>Agaricales</taxon>
        <taxon>Pleurotineae</taxon>
        <taxon>Pleurotaceae</taxon>
        <taxon>Pleurotus</taxon>
    </lineage>
</organism>
<feature type="region of interest" description="Disordered" evidence="1">
    <location>
        <begin position="1"/>
        <end position="22"/>
    </location>
</feature>
<feature type="region of interest" description="Disordered" evidence="1">
    <location>
        <begin position="328"/>
        <end position="401"/>
    </location>
</feature>
<evidence type="ECO:0000313" key="2">
    <source>
        <dbReference type="EMBL" id="KAF9489505.1"/>
    </source>
</evidence>
<name>A0A9P6DBF9_PLEER</name>
<gene>
    <name evidence="2" type="ORF">BDN71DRAFT_1512079</name>
</gene>
<protein>
    <submittedName>
        <fullName evidence="2">Uncharacterized protein</fullName>
    </submittedName>
</protein>
<feature type="region of interest" description="Disordered" evidence="1">
    <location>
        <begin position="207"/>
        <end position="233"/>
    </location>
</feature>
<comment type="caution">
    <text evidence="2">The sequence shown here is derived from an EMBL/GenBank/DDBJ whole genome shotgun (WGS) entry which is preliminary data.</text>
</comment>
<dbReference type="Proteomes" id="UP000807025">
    <property type="component" value="Unassembled WGS sequence"/>
</dbReference>